<organism evidence="3 4">
    <name type="scientific">Neokomagataea anthophila</name>
    <dbReference type="NCBI Taxonomy" id="2826925"/>
    <lineage>
        <taxon>Bacteria</taxon>
        <taxon>Pseudomonadati</taxon>
        <taxon>Pseudomonadota</taxon>
        <taxon>Alphaproteobacteria</taxon>
        <taxon>Acetobacterales</taxon>
        <taxon>Acetobacteraceae</taxon>
        <taxon>Neokomagataea</taxon>
    </lineage>
</organism>
<dbReference type="Proteomes" id="UP000677812">
    <property type="component" value="Unassembled WGS sequence"/>
</dbReference>
<protein>
    <recommendedName>
        <fullName evidence="5">DUF3551 domain-containing protein</fullName>
    </recommendedName>
</protein>
<feature type="signal peptide" evidence="2">
    <location>
        <begin position="1"/>
        <end position="22"/>
    </location>
</feature>
<reference evidence="3 4" key="1">
    <citation type="submission" date="2021-04" db="EMBL/GenBank/DDBJ databases">
        <title>The complete genome sequence of Neokomagataea sp. TBRC 2177.</title>
        <authorList>
            <person name="Charoenyingcharoen P."/>
            <person name="Yukphan P."/>
        </authorList>
    </citation>
    <scope>NUCLEOTIDE SEQUENCE [LARGE SCALE GENOMIC DNA]</scope>
    <source>
        <strain evidence="3 4">TBRC 2177</strain>
    </source>
</reference>
<evidence type="ECO:0008006" key="5">
    <source>
        <dbReference type="Google" id="ProtNLM"/>
    </source>
</evidence>
<evidence type="ECO:0000256" key="2">
    <source>
        <dbReference type="SAM" id="SignalP"/>
    </source>
</evidence>
<accession>A0ABS5E695</accession>
<gene>
    <name evidence="3" type="ORF">KB213_05065</name>
</gene>
<evidence type="ECO:0000256" key="1">
    <source>
        <dbReference type="SAM" id="MobiDB-lite"/>
    </source>
</evidence>
<dbReference type="EMBL" id="JAGRQH010000002">
    <property type="protein sequence ID" value="MBR0559427.1"/>
    <property type="molecule type" value="Genomic_DNA"/>
</dbReference>
<comment type="caution">
    <text evidence="3">The sequence shown here is derived from an EMBL/GenBank/DDBJ whole genome shotgun (WGS) entry which is preliminary data.</text>
</comment>
<keyword evidence="4" id="KW-1185">Reference proteome</keyword>
<proteinExistence type="predicted"/>
<sequence length="102" mass="11002">MLHLRHLALAAVIPLAALSSCAPDRIASALTGQDCSSAYLYDDESFCKKRIKPPPQPYCITGFEGTDCWAHPNLTPNLATETYEGPTHGQAAPTPLLQPKKP</sequence>
<dbReference type="PROSITE" id="PS51257">
    <property type="entry name" value="PROKAR_LIPOPROTEIN"/>
    <property type="match status" value="1"/>
</dbReference>
<keyword evidence="2" id="KW-0732">Signal</keyword>
<dbReference type="RefSeq" id="WP_211680898.1">
    <property type="nucleotide sequence ID" value="NZ_JAGRQH010000002.1"/>
</dbReference>
<feature type="region of interest" description="Disordered" evidence="1">
    <location>
        <begin position="79"/>
        <end position="102"/>
    </location>
</feature>
<feature type="chain" id="PRO_5047094268" description="DUF3551 domain-containing protein" evidence="2">
    <location>
        <begin position="23"/>
        <end position="102"/>
    </location>
</feature>
<name>A0ABS5E695_9PROT</name>
<evidence type="ECO:0000313" key="3">
    <source>
        <dbReference type="EMBL" id="MBR0559427.1"/>
    </source>
</evidence>
<evidence type="ECO:0000313" key="4">
    <source>
        <dbReference type="Proteomes" id="UP000677812"/>
    </source>
</evidence>